<dbReference type="PANTHER" id="PTHR30576">
    <property type="entry name" value="COLANIC BIOSYNTHESIS UDP-GLUCOSE LIPID CARRIER TRANSFERASE"/>
    <property type="match status" value="1"/>
</dbReference>
<comment type="similarity">
    <text evidence="1">Belongs to the bacterial sugar transferase family.</text>
</comment>
<feature type="domain" description="Bacterial sugar transferase" evidence="3">
    <location>
        <begin position="3"/>
        <end position="177"/>
    </location>
</feature>
<evidence type="ECO:0000256" key="1">
    <source>
        <dbReference type="ARBA" id="ARBA00006464"/>
    </source>
</evidence>
<evidence type="ECO:0000313" key="4">
    <source>
        <dbReference type="EMBL" id="WOH38972.1"/>
    </source>
</evidence>
<keyword evidence="2" id="KW-0472">Membrane</keyword>
<dbReference type="PANTHER" id="PTHR30576:SF8">
    <property type="entry name" value="UNDECAPRENYL-PHOSPHATE GALACTOSE PHOSPHOTRANSFERASE"/>
    <property type="match status" value="1"/>
</dbReference>
<dbReference type="Pfam" id="PF02397">
    <property type="entry name" value="Bac_transf"/>
    <property type="match status" value="1"/>
</dbReference>
<sequence>MLKRLFDIVVSAIALIFFSLIIFIVSRKIAKNLGKPVLFRQKRPGLNGDVFEIIKFRSMRDAVNSGGSVLPDSERLTPFGEKLRSSSLDELPGLWNVLKGDMSLVGPRPLLVEYLPLYSAEQRKRHNVRPGITGWAQVNGRNAISWEDKFKFDVWYVENQSFILDLKILFLTIKKVFLKEGISGIGEVTMYPFTGNKDKGNDESTNI</sequence>
<keyword evidence="4" id="KW-0808">Transferase</keyword>
<dbReference type="InterPro" id="IPR003362">
    <property type="entry name" value="Bact_transf"/>
</dbReference>
<dbReference type="RefSeq" id="WP_348397738.1">
    <property type="nucleotide sequence ID" value="NZ_CP136600.1"/>
</dbReference>
<dbReference type="EC" id="2.7.8.-" evidence="4"/>
<protein>
    <submittedName>
        <fullName evidence="4">Sugar transferase</fullName>
        <ecNumber evidence="4">2.7.8.-</ecNumber>
    </submittedName>
</protein>
<dbReference type="Proteomes" id="UP001301442">
    <property type="component" value="Chromosome"/>
</dbReference>
<evidence type="ECO:0000259" key="3">
    <source>
        <dbReference type="Pfam" id="PF02397"/>
    </source>
</evidence>
<name>A0ABZ0GSN5_9GAMM</name>
<feature type="transmembrane region" description="Helical" evidence="2">
    <location>
        <begin position="6"/>
        <end position="25"/>
    </location>
</feature>
<keyword evidence="5" id="KW-1185">Reference proteome</keyword>
<evidence type="ECO:0000256" key="2">
    <source>
        <dbReference type="SAM" id="Phobius"/>
    </source>
</evidence>
<organism evidence="4 5">
    <name type="scientific">Thalassotalea fonticola</name>
    <dbReference type="NCBI Taxonomy" id="3065649"/>
    <lineage>
        <taxon>Bacteria</taxon>
        <taxon>Pseudomonadati</taxon>
        <taxon>Pseudomonadota</taxon>
        <taxon>Gammaproteobacteria</taxon>
        <taxon>Alteromonadales</taxon>
        <taxon>Colwelliaceae</taxon>
        <taxon>Thalassotalea</taxon>
    </lineage>
</organism>
<dbReference type="EMBL" id="CP136600">
    <property type="protein sequence ID" value="WOH38972.1"/>
    <property type="molecule type" value="Genomic_DNA"/>
</dbReference>
<gene>
    <name evidence="4" type="ORF">RI844_07060</name>
</gene>
<accession>A0ABZ0GSN5</accession>
<reference evidence="4 5" key="1">
    <citation type="submission" date="2023-09" db="EMBL/GenBank/DDBJ databases">
        <authorList>
            <person name="Qi X."/>
        </authorList>
    </citation>
    <scope>NUCLEOTIDE SEQUENCE [LARGE SCALE GENOMIC DNA]</scope>
    <source>
        <strain evidence="4 5">S1-1</strain>
    </source>
</reference>
<keyword evidence="2" id="KW-1133">Transmembrane helix</keyword>
<evidence type="ECO:0000313" key="5">
    <source>
        <dbReference type="Proteomes" id="UP001301442"/>
    </source>
</evidence>
<dbReference type="GO" id="GO:0016740">
    <property type="term" value="F:transferase activity"/>
    <property type="evidence" value="ECO:0007669"/>
    <property type="project" value="UniProtKB-KW"/>
</dbReference>
<proteinExistence type="inferred from homology"/>
<keyword evidence="2" id="KW-0812">Transmembrane</keyword>